<protein>
    <submittedName>
        <fullName evidence="2">Uncharacterized protein</fullName>
    </submittedName>
</protein>
<evidence type="ECO:0000313" key="3">
    <source>
        <dbReference type="Proteomes" id="UP000299102"/>
    </source>
</evidence>
<reference evidence="2 3" key="1">
    <citation type="journal article" date="2019" name="Commun. Biol.">
        <title>The bagworm genome reveals a unique fibroin gene that provides high tensile strength.</title>
        <authorList>
            <person name="Kono N."/>
            <person name="Nakamura H."/>
            <person name="Ohtoshi R."/>
            <person name="Tomita M."/>
            <person name="Numata K."/>
            <person name="Arakawa K."/>
        </authorList>
    </citation>
    <scope>NUCLEOTIDE SEQUENCE [LARGE SCALE GENOMIC DNA]</scope>
</reference>
<dbReference type="AlphaFoldDB" id="A0A4C1XZR9"/>
<comment type="caution">
    <text evidence="2">The sequence shown here is derived from an EMBL/GenBank/DDBJ whole genome shotgun (WGS) entry which is preliminary data.</text>
</comment>
<dbReference type="Proteomes" id="UP000299102">
    <property type="component" value="Unassembled WGS sequence"/>
</dbReference>
<sequence length="91" mass="10572">MVSSRPPHPERTTFTLRAENHRRHTPTSARVNDLREHEACSLTTVEDRRLEIQSVNGTKHEGSYWDIEHGCFDIIGLALIRTDRDAEFCKR</sequence>
<dbReference type="EMBL" id="BGZK01001043">
    <property type="protein sequence ID" value="GBP69521.1"/>
    <property type="molecule type" value="Genomic_DNA"/>
</dbReference>
<feature type="region of interest" description="Disordered" evidence="1">
    <location>
        <begin position="1"/>
        <end position="35"/>
    </location>
</feature>
<proteinExistence type="predicted"/>
<evidence type="ECO:0000313" key="2">
    <source>
        <dbReference type="EMBL" id="GBP69521.1"/>
    </source>
</evidence>
<accession>A0A4C1XZR9</accession>
<keyword evidence="3" id="KW-1185">Reference proteome</keyword>
<organism evidence="2 3">
    <name type="scientific">Eumeta variegata</name>
    <name type="common">Bagworm moth</name>
    <name type="synonym">Eumeta japonica</name>
    <dbReference type="NCBI Taxonomy" id="151549"/>
    <lineage>
        <taxon>Eukaryota</taxon>
        <taxon>Metazoa</taxon>
        <taxon>Ecdysozoa</taxon>
        <taxon>Arthropoda</taxon>
        <taxon>Hexapoda</taxon>
        <taxon>Insecta</taxon>
        <taxon>Pterygota</taxon>
        <taxon>Neoptera</taxon>
        <taxon>Endopterygota</taxon>
        <taxon>Lepidoptera</taxon>
        <taxon>Glossata</taxon>
        <taxon>Ditrysia</taxon>
        <taxon>Tineoidea</taxon>
        <taxon>Psychidae</taxon>
        <taxon>Oiketicinae</taxon>
        <taxon>Eumeta</taxon>
    </lineage>
</organism>
<name>A0A4C1XZR9_EUMVA</name>
<gene>
    <name evidence="2" type="ORF">EVAR_88422_1</name>
</gene>
<evidence type="ECO:0000256" key="1">
    <source>
        <dbReference type="SAM" id="MobiDB-lite"/>
    </source>
</evidence>